<keyword evidence="2" id="KW-1185">Reference proteome</keyword>
<dbReference type="EMBL" id="CP127294">
    <property type="protein sequence ID" value="WIX78677.1"/>
    <property type="molecule type" value="Genomic_DNA"/>
</dbReference>
<dbReference type="AlphaFoldDB" id="A0A9Y2IFA0"/>
<dbReference type="KEGG" id="acab:QRX50_46315"/>
<reference evidence="1 2" key="1">
    <citation type="submission" date="2023-06" db="EMBL/GenBank/DDBJ databases">
        <authorList>
            <person name="Oyuntsetseg B."/>
            <person name="Kim S.B."/>
        </authorList>
    </citation>
    <scope>NUCLEOTIDE SEQUENCE [LARGE SCALE GENOMIC DNA]</scope>
    <source>
        <strain evidence="1 2">2-15</strain>
    </source>
</reference>
<sequence length="118" mass="13254">MSYDLAVWEGDRPPSDQAAGDAFGLLYERHIESDVQEPPSDRIRAFVSALLDRYPDISEQDGEDSPWSTSPLLTEAVGPLIYFPMVWSRCEEVSAWAAQLAADHGLVCYDPQLERLRP</sequence>
<dbReference type="RefSeq" id="WP_285969384.1">
    <property type="nucleotide sequence ID" value="NZ_CP127294.1"/>
</dbReference>
<name>A0A9Y2IFA0_9PSEU</name>
<dbReference type="Proteomes" id="UP001236014">
    <property type="component" value="Chromosome"/>
</dbReference>
<gene>
    <name evidence="1" type="ORF">QRX50_46315</name>
</gene>
<organism evidence="1 2">
    <name type="scientific">Amycolatopsis carbonis</name>
    <dbReference type="NCBI Taxonomy" id="715471"/>
    <lineage>
        <taxon>Bacteria</taxon>
        <taxon>Bacillati</taxon>
        <taxon>Actinomycetota</taxon>
        <taxon>Actinomycetes</taxon>
        <taxon>Pseudonocardiales</taxon>
        <taxon>Pseudonocardiaceae</taxon>
        <taxon>Amycolatopsis</taxon>
    </lineage>
</organism>
<evidence type="ECO:0000313" key="2">
    <source>
        <dbReference type="Proteomes" id="UP001236014"/>
    </source>
</evidence>
<evidence type="ECO:0000313" key="1">
    <source>
        <dbReference type="EMBL" id="WIX78677.1"/>
    </source>
</evidence>
<proteinExistence type="predicted"/>
<accession>A0A9Y2IFA0</accession>
<protein>
    <submittedName>
        <fullName evidence="1">Uncharacterized protein</fullName>
    </submittedName>
</protein>